<evidence type="ECO:0000259" key="7">
    <source>
        <dbReference type="PROSITE" id="PS50110"/>
    </source>
</evidence>
<dbReference type="SMART" id="SM00448">
    <property type="entry name" value="REC"/>
    <property type="match status" value="1"/>
</dbReference>
<proteinExistence type="predicted"/>
<dbReference type="Pfam" id="PF25601">
    <property type="entry name" value="AAA_lid_14"/>
    <property type="match status" value="1"/>
</dbReference>
<dbReference type="EMBL" id="AP026868">
    <property type="protein sequence ID" value="BDS15601.1"/>
    <property type="molecule type" value="Genomic_DNA"/>
</dbReference>
<accession>A0A915YMB6</accession>
<dbReference type="Gene3D" id="3.40.50.300">
    <property type="entry name" value="P-loop containing nucleotide triphosphate hydrolases"/>
    <property type="match status" value="1"/>
</dbReference>
<evidence type="ECO:0000256" key="3">
    <source>
        <dbReference type="ARBA" id="ARBA00023015"/>
    </source>
</evidence>
<dbReference type="InterPro" id="IPR009057">
    <property type="entry name" value="Homeodomain-like_sf"/>
</dbReference>
<dbReference type="PANTHER" id="PTHR32071">
    <property type="entry name" value="TRANSCRIPTIONAL REGULATORY PROTEIN"/>
    <property type="match status" value="1"/>
</dbReference>
<evidence type="ECO:0000256" key="1">
    <source>
        <dbReference type="ARBA" id="ARBA00022741"/>
    </source>
</evidence>
<keyword evidence="9" id="KW-1185">Reference proteome</keyword>
<dbReference type="InterPro" id="IPR058031">
    <property type="entry name" value="AAA_lid_NorR"/>
</dbReference>
<keyword evidence="5" id="KW-0597">Phosphoprotein</keyword>
<dbReference type="SMART" id="SM00382">
    <property type="entry name" value="AAA"/>
    <property type="match status" value="1"/>
</dbReference>
<evidence type="ECO:0000256" key="5">
    <source>
        <dbReference type="PROSITE-ProRule" id="PRU00169"/>
    </source>
</evidence>
<name>A0A915YMB6_9BACT</name>
<dbReference type="KEGG" id="aup:AsAng_0063850"/>
<dbReference type="InterPro" id="IPR027417">
    <property type="entry name" value="P-loop_NTPase"/>
</dbReference>
<evidence type="ECO:0000256" key="2">
    <source>
        <dbReference type="ARBA" id="ARBA00022840"/>
    </source>
</evidence>
<dbReference type="Gene3D" id="1.10.10.60">
    <property type="entry name" value="Homeodomain-like"/>
    <property type="match status" value="1"/>
</dbReference>
<dbReference type="GO" id="GO:0000160">
    <property type="term" value="P:phosphorelay signal transduction system"/>
    <property type="evidence" value="ECO:0007669"/>
    <property type="project" value="InterPro"/>
</dbReference>
<dbReference type="SUPFAM" id="SSF46689">
    <property type="entry name" value="Homeodomain-like"/>
    <property type="match status" value="1"/>
</dbReference>
<dbReference type="Gene3D" id="3.40.50.2300">
    <property type="match status" value="1"/>
</dbReference>
<evidence type="ECO:0000256" key="4">
    <source>
        <dbReference type="ARBA" id="ARBA00023163"/>
    </source>
</evidence>
<dbReference type="InterPro" id="IPR025944">
    <property type="entry name" value="Sigma_54_int_dom_CS"/>
</dbReference>
<keyword evidence="2" id="KW-0067">ATP-binding</keyword>
<dbReference type="GO" id="GO:0005524">
    <property type="term" value="F:ATP binding"/>
    <property type="evidence" value="ECO:0007669"/>
    <property type="project" value="UniProtKB-KW"/>
</dbReference>
<evidence type="ECO:0000259" key="6">
    <source>
        <dbReference type="PROSITE" id="PS50045"/>
    </source>
</evidence>
<dbReference type="FunFam" id="3.40.50.300:FF:000006">
    <property type="entry name" value="DNA-binding transcriptional regulator NtrC"/>
    <property type="match status" value="1"/>
</dbReference>
<geneLocation type="plasmid" evidence="8 9">
    <name>pAUEa</name>
</geneLocation>
<feature type="modified residue" description="4-aspartylphosphate" evidence="5">
    <location>
        <position position="58"/>
    </location>
</feature>
<evidence type="ECO:0000313" key="9">
    <source>
        <dbReference type="Proteomes" id="UP001060919"/>
    </source>
</evidence>
<dbReference type="PROSITE" id="PS50110">
    <property type="entry name" value="RESPONSE_REGULATORY"/>
    <property type="match status" value="1"/>
</dbReference>
<evidence type="ECO:0000313" key="8">
    <source>
        <dbReference type="EMBL" id="BDS15601.1"/>
    </source>
</evidence>
<dbReference type="GO" id="GO:0006355">
    <property type="term" value="P:regulation of DNA-templated transcription"/>
    <property type="evidence" value="ECO:0007669"/>
    <property type="project" value="InterPro"/>
</dbReference>
<dbReference type="AlphaFoldDB" id="A0A915YMB6"/>
<dbReference type="PROSITE" id="PS50045">
    <property type="entry name" value="SIGMA54_INTERACT_4"/>
    <property type="match status" value="1"/>
</dbReference>
<keyword evidence="4" id="KW-0804">Transcription</keyword>
<feature type="domain" description="Sigma-54 factor interaction" evidence="6">
    <location>
        <begin position="150"/>
        <end position="379"/>
    </location>
</feature>
<organism evidence="8 9">
    <name type="scientific">Aureispira anguillae</name>
    <dbReference type="NCBI Taxonomy" id="2864201"/>
    <lineage>
        <taxon>Bacteria</taxon>
        <taxon>Pseudomonadati</taxon>
        <taxon>Bacteroidota</taxon>
        <taxon>Saprospiria</taxon>
        <taxon>Saprospirales</taxon>
        <taxon>Saprospiraceae</taxon>
        <taxon>Aureispira</taxon>
    </lineage>
</organism>
<dbReference type="Pfam" id="PF00158">
    <property type="entry name" value="Sigma54_activat"/>
    <property type="match status" value="1"/>
</dbReference>
<keyword evidence="8" id="KW-0614">Plasmid</keyword>
<dbReference type="InterPro" id="IPR011006">
    <property type="entry name" value="CheY-like_superfamily"/>
</dbReference>
<sequence length="457" mass="51772">MKSPTDGIRIFIVEDDLLFAKTIRYILTLNPDHEVRVFKTGKECLNNLHLNPHIVSLDYSLPDMTGDEVLKRIKTHNPDIGVIILSGQQDVATAVELLQKGADDYLTKDEANKERLFNIVEKLKKSIFLQKEVETLKEELTEKYQFSESMKGNSPAMQQVFKLLEKAAKSNITVSVTGETGTGKELVAKSVHYNSPRKKGNFVAINVSAIPKDLLESELFGHEKGAFTGATTRKQGKFELADHGTLFLDEIGEMELHLQAKLLRALQEREITRIGGNENIKFDARIIVATHRNLSDLVGKGTFREDLYYRLLGLPIHLPPLRQRGNDVLILAKHFLNMTARENKLGPMKLGQTAKDKLLSYSFPGNIRELKAIVELGAIMCSGKTIQREDLQFNSPKKVSNFFLEEMTLREYNIKIVQHYLKKHDNNIPIVAKILGIGKTTIYRMLKEDEEFSKKEA</sequence>
<keyword evidence="1" id="KW-0547">Nucleotide-binding</keyword>
<protein>
    <submittedName>
        <fullName evidence="8">Sigma-54 dependent transcriptional regulator</fullName>
    </submittedName>
</protein>
<dbReference type="InterPro" id="IPR002078">
    <property type="entry name" value="Sigma_54_int"/>
</dbReference>
<dbReference type="InterPro" id="IPR003593">
    <property type="entry name" value="AAA+_ATPase"/>
</dbReference>
<dbReference type="CDD" id="cd00009">
    <property type="entry name" value="AAA"/>
    <property type="match status" value="1"/>
</dbReference>
<dbReference type="SUPFAM" id="SSF52172">
    <property type="entry name" value="CheY-like"/>
    <property type="match status" value="1"/>
</dbReference>
<dbReference type="Gene3D" id="1.10.8.60">
    <property type="match status" value="1"/>
</dbReference>
<reference evidence="8" key="1">
    <citation type="submission" date="2022-09" db="EMBL/GenBank/DDBJ databases">
        <title>Aureispira anguillicida sp. nov., isolated from Leptocephalus of Japanese eel Anguilla japonica.</title>
        <authorList>
            <person name="Yuasa K."/>
            <person name="Mekata T."/>
            <person name="Ikunari K."/>
        </authorList>
    </citation>
    <scope>NUCLEOTIDE SEQUENCE</scope>
    <source>
        <strain evidence="8">EL160426</strain>
        <plasmid evidence="8">pAUEa</plasmid>
    </source>
</reference>
<dbReference type="PROSITE" id="PS00688">
    <property type="entry name" value="SIGMA54_INTERACT_3"/>
    <property type="match status" value="1"/>
</dbReference>
<dbReference type="InterPro" id="IPR001789">
    <property type="entry name" value="Sig_transdc_resp-reg_receiver"/>
</dbReference>
<gene>
    <name evidence="8" type="ORF">AsAng_0063850</name>
</gene>
<dbReference type="Pfam" id="PF00072">
    <property type="entry name" value="Response_reg"/>
    <property type="match status" value="1"/>
</dbReference>
<keyword evidence="3" id="KW-0805">Transcription regulation</keyword>
<dbReference type="SUPFAM" id="SSF52540">
    <property type="entry name" value="P-loop containing nucleoside triphosphate hydrolases"/>
    <property type="match status" value="1"/>
</dbReference>
<dbReference type="Proteomes" id="UP001060919">
    <property type="component" value="Plasmid pAUEa"/>
</dbReference>
<dbReference type="RefSeq" id="WP_264793672.1">
    <property type="nucleotide sequence ID" value="NZ_AP026868.1"/>
</dbReference>
<feature type="domain" description="Response regulatory" evidence="7">
    <location>
        <begin position="9"/>
        <end position="123"/>
    </location>
</feature>
<dbReference type="CDD" id="cd00156">
    <property type="entry name" value="REC"/>
    <property type="match status" value="1"/>
</dbReference>